<evidence type="ECO:0000256" key="2">
    <source>
        <dbReference type="PIRSR" id="PIRSR001359-2"/>
    </source>
</evidence>
<organism evidence="4 5">
    <name type="scientific">Desulforamulus putei DSM 12395</name>
    <dbReference type="NCBI Taxonomy" id="1121429"/>
    <lineage>
        <taxon>Bacteria</taxon>
        <taxon>Bacillati</taxon>
        <taxon>Bacillota</taxon>
        <taxon>Clostridia</taxon>
        <taxon>Eubacteriales</taxon>
        <taxon>Peptococcaceae</taxon>
        <taxon>Desulforamulus</taxon>
    </lineage>
</organism>
<evidence type="ECO:0000256" key="3">
    <source>
        <dbReference type="PIRSR" id="PIRSR001359-3"/>
    </source>
</evidence>
<dbReference type="PANTHER" id="PTHR30304:SF0">
    <property type="entry name" value="D-TAGATOSE-1,6-BISPHOSPHATE ALDOLASE SUBUNIT GATY-RELATED"/>
    <property type="match status" value="1"/>
</dbReference>
<keyword evidence="3" id="KW-0862">Zinc</keyword>
<dbReference type="STRING" id="1121429.SAMN02745133_00722"/>
<dbReference type="Proteomes" id="UP000184148">
    <property type="component" value="Unassembled WGS sequence"/>
</dbReference>
<keyword evidence="5" id="KW-1185">Reference proteome</keyword>
<dbReference type="Pfam" id="PF01116">
    <property type="entry name" value="F_bP_aldolase"/>
    <property type="match status" value="1"/>
</dbReference>
<gene>
    <name evidence="4" type="ORF">SAMN02745133_00722</name>
</gene>
<accession>A0A1M4UPM6</accession>
<feature type="binding site" evidence="3">
    <location>
        <position position="181"/>
    </location>
    <ligand>
        <name>Zn(2+)</name>
        <dbReference type="ChEBI" id="CHEBI:29105"/>
        <label>1</label>
        <note>catalytic</note>
    </ligand>
</feature>
<feature type="binding site" evidence="3">
    <location>
        <position position="104"/>
    </location>
    <ligand>
        <name>Zn(2+)</name>
        <dbReference type="ChEBI" id="CHEBI:29105"/>
        <label>2</label>
    </ligand>
</feature>
<dbReference type="EMBL" id="FQUY01000003">
    <property type="protein sequence ID" value="SHE58712.1"/>
    <property type="molecule type" value="Genomic_DNA"/>
</dbReference>
<dbReference type="Gene3D" id="3.20.20.70">
    <property type="entry name" value="Aldolase class I"/>
    <property type="match status" value="1"/>
</dbReference>
<feature type="binding site" evidence="3">
    <location>
        <position position="83"/>
    </location>
    <ligand>
        <name>Zn(2+)</name>
        <dbReference type="ChEBI" id="CHEBI:29105"/>
        <label>1</label>
        <note>catalytic</note>
    </ligand>
</feature>
<dbReference type="RefSeq" id="WP_073235829.1">
    <property type="nucleotide sequence ID" value="NZ_FQUY01000003.1"/>
</dbReference>
<reference evidence="5" key="1">
    <citation type="submission" date="2016-11" db="EMBL/GenBank/DDBJ databases">
        <authorList>
            <person name="Varghese N."/>
            <person name="Submissions S."/>
        </authorList>
    </citation>
    <scope>NUCLEOTIDE SEQUENCE [LARGE SCALE GENOMIC DNA]</scope>
    <source>
        <strain evidence="5">DSM 12395</strain>
    </source>
</reference>
<proteinExistence type="predicted"/>
<dbReference type="NCBIfam" id="TIGR00167">
    <property type="entry name" value="cbbA"/>
    <property type="match status" value="1"/>
</dbReference>
<keyword evidence="3" id="KW-0479">Metal-binding</keyword>
<dbReference type="InterPro" id="IPR000771">
    <property type="entry name" value="FBA_II"/>
</dbReference>
<dbReference type="OrthoDB" id="9803995at2"/>
<feature type="binding site" evidence="2">
    <location>
        <position position="182"/>
    </location>
    <ligand>
        <name>dihydroxyacetone phosphate</name>
        <dbReference type="ChEBI" id="CHEBI:57642"/>
    </ligand>
</feature>
<feature type="active site" description="Proton donor" evidence="1">
    <location>
        <position position="82"/>
    </location>
</feature>
<dbReference type="AlphaFoldDB" id="A0A1M4UPM6"/>
<sequence length="281" mass="30133">MTLVNLSTVLKQAMQQGCAVGCFNMVDINSLEAIINGAVKLNSPVIVSVAEIHFPYVDIEKYSSVICHLANQASVPVVLHLDHGQTLDAIMKAMRHGFTSVMFDGSQLPLEENIARTTEIVRFAHAVGVSVEAELGHVGGAEGQSEVGDYDTGLLTDPLQAAAFVRSTGVDALAVAVGSAHGVYKRKPQLDFQRLTRIKELTDVPLVLHGGSGISDEDFRQSIACGIHKINVYTDLSLQANKAIKEALNENPGLAYPDIKAVARQAMEKVVMEKIKVFAAG</sequence>
<feature type="binding site" evidence="2">
    <location>
        <begin position="210"/>
        <end position="212"/>
    </location>
    <ligand>
        <name>dihydroxyacetone phosphate</name>
        <dbReference type="ChEBI" id="CHEBI:57642"/>
    </ligand>
</feature>
<dbReference type="GO" id="GO:0005829">
    <property type="term" value="C:cytosol"/>
    <property type="evidence" value="ECO:0007669"/>
    <property type="project" value="TreeGrafter"/>
</dbReference>
<dbReference type="PROSITE" id="PS00806">
    <property type="entry name" value="ALDOLASE_CLASS_II_2"/>
    <property type="match status" value="1"/>
</dbReference>
<feature type="binding site" evidence="3">
    <location>
        <position position="134"/>
    </location>
    <ligand>
        <name>Zn(2+)</name>
        <dbReference type="ChEBI" id="CHEBI:29105"/>
        <label>2</label>
    </ligand>
</feature>
<feature type="binding site" evidence="3">
    <location>
        <position position="209"/>
    </location>
    <ligand>
        <name>Zn(2+)</name>
        <dbReference type="ChEBI" id="CHEBI:29105"/>
        <label>1</label>
        <note>catalytic</note>
    </ligand>
</feature>
<dbReference type="GO" id="GO:0005975">
    <property type="term" value="P:carbohydrate metabolic process"/>
    <property type="evidence" value="ECO:0007669"/>
    <property type="project" value="InterPro"/>
</dbReference>
<name>A0A1M4UPM6_9FIRM</name>
<evidence type="ECO:0000313" key="4">
    <source>
        <dbReference type="EMBL" id="SHE58712.1"/>
    </source>
</evidence>
<dbReference type="PIRSF" id="PIRSF001359">
    <property type="entry name" value="F_bP_aldolase_II"/>
    <property type="match status" value="1"/>
</dbReference>
<comment type="cofactor">
    <cofactor evidence="3">
        <name>Zn(2+)</name>
        <dbReference type="ChEBI" id="CHEBI:29105"/>
    </cofactor>
    <text evidence="3">Binds 2 Zn(2+) ions per subunit. One is catalytic and the other provides a structural contribution.</text>
</comment>
<dbReference type="CDD" id="cd00947">
    <property type="entry name" value="TBP_aldolase_IIB"/>
    <property type="match status" value="1"/>
</dbReference>
<evidence type="ECO:0000256" key="1">
    <source>
        <dbReference type="PIRSR" id="PIRSR001359-1"/>
    </source>
</evidence>
<protein>
    <submittedName>
        <fullName evidence="4">Fructose-bisphosphate aldolase, class II</fullName>
    </submittedName>
</protein>
<dbReference type="GO" id="GO:0008270">
    <property type="term" value="F:zinc ion binding"/>
    <property type="evidence" value="ECO:0007669"/>
    <property type="project" value="InterPro"/>
</dbReference>
<dbReference type="PANTHER" id="PTHR30304">
    <property type="entry name" value="D-TAGATOSE-1,6-BISPHOSPHATE ALDOLASE"/>
    <property type="match status" value="1"/>
</dbReference>
<dbReference type="InterPro" id="IPR013785">
    <property type="entry name" value="Aldolase_TIM"/>
</dbReference>
<dbReference type="InterPro" id="IPR050246">
    <property type="entry name" value="Class_II_FBP_aldolase"/>
</dbReference>
<dbReference type="GO" id="GO:0009025">
    <property type="term" value="F:tagatose-bisphosphate aldolase activity"/>
    <property type="evidence" value="ECO:0007669"/>
    <property type="project" value="TreeGrafter"/>
</dbReference>
<evidence type="ECO:0000313" key="5">
    <source>
        <dbReference type="Proteomes" id="UP000184148"/>
    </source>
</evidence>
<feature type="binding site" evidence="2">
    <location>
        <begin position="231"/>
        <end position="234"/>
    </location>
    <ligand>
        <name>dihydroxyacetone phosphate</name>
        <dbReference type="ChEBI" id="CHEBI:57642"/>
    </ligand>
</feature>
<dbReference type="SUPFAM" id="SSF51569">
    <property type="entry name" value="Aldolase"/>
    <property type="match status" value="1"/>
</dbReference>